<dbReference type="EMBL" id="MHIT01000032">
    <property type="protein sequence ID" value="OGY56152.1"/>
    <property type="molecule type" value="Genomic_DNA"/>
</dbReference>
<reference evidence="1 2" key="1">
    <citation type="journal article" date="2016" name="Nat. Commun.">
        <title>Thousands of microbial genomes shed light on interconnected biogeochemical processes in an aquifer system.</title>
        <authorList>
            <person name="Anantharaman K."/>
            <person name="Brown C.T."/>
            <person name="Hug L.A."/>
            <person name="Sharon I."/>
            <person name="Castelle C.J."/>
            <person name="Probst A.J."/>
            <person name="Thomas B.C."/>
            <person name="Singh A."/>
            <person name="Wilkins M.J."/>
            <person name="Karaoz U."/>
            <person name="Brodie E.L."/>
            <person name="Williams K.H."/>
            <person name="Hubbard S.S."/>
            <person name="Banfield J.F."/>
        </authorList>
    </citation>
    <scope>NUCLEOTIDE SEQUENCE [LARGE SCALE GENOMIC DNA]</scope>
</reference>
<accession>A0A1G1YUV6</accession>
<name>A0A1G1YUV6_9BACT</name>
<proteinExistence type="predicted"/>
<sequence length="119" mass="13745">MLAFGKYNGRPITIFLKSLFENIWSPSVYVFGPKVQGKKRSVEISPLPRPEIKLTLKMPDFEGLKGLWQKINTTKTAIPHREKPLPSQTEPFGGFSKERYEAVRHITGEREIAKRVDYR</sequence>
<evidence type="ECO:0000313" key="1">
    <source>
        <dbReference type="EMBL" id="OGY56152.1"/>
    </source>
</evidence>
<dbReference type="Proteomes" id="UP000177062">
    <property type="component" value="Unassembled WGS sequence"/>
</dbReference>
<gene>
    <name evidence="1" type="ORF">A2Y84_00860</name>
</gene>
<dbReference type="AlphaFoldDB" id="A0A1G1YUV6"/>
<organism evidence="1 2">
    <name type="scientific">Candidatus Colwellbacteria bacterium RBG_13_48_8</name>
    <dbReference type="NCBI Taxonomy" id="1797685"/>
    <lineage>
        <taxon>Bacteria</taxon>
        <taxon>Candidatus Colwelliibacteriota</taxon>
    </lineage>
</organism>
<protein>
    <submittedName>
        <fullName evidence="1">Uncharacterized protein</fullName>
    </submittedName>
</protein>
<comment type="caution">
    <text evidence="1">The sequence shown here is derived from an EMBL/GenBank/DDBJ whole genome shotgun (WGS) entry which is preliminary data.</text>
</comment>
<evidence type="ECO:0000313" key="2">
    <source>
        <dbReference type="Proteomes" id="UP000177062"/>
    </source>
</evidence>